<organism evidence="1 2">
    <name type="scientific">Trichomalopsis sarcophagae</name>
    <dbReference type="NCBI Taxonomy" id="543379"/>
    <lineage>
        <taxon>Eukaryota</taxon>
        <taxon>Metazoa</taxon>
        <taxon>Ecdysozoa</taxon>
        <taxon>Arthropoda</taxon>
        <taxon>Hexapoda</taxon>
        <taxon>Insecta</taxon>
        <taxon>Pterygota</taxon>
        <taxon>Neoptera</taxon>
        <taxon>Endopterygota</taxon>
        <taxon>Hymenoptera</taxon>
        <taxon>Apocrita</taxon>
        <taxon>Proctotrupomorpha</taxon>
        <taxon>Chalcidoidea</taxon>
        <taxon>Pteromalidae</taxon>
        <taxon>Pteromalinae</taxon>
        <taxon>Trichomalopsis</taxon>
    </lineage>
</organism>
<name>A0A232F100_9HYME</name>
<evidence type="ECO:0000313" key="1">
    <source>
        <dbReference type="EMBL" id="OXU24078.1"/>
    </source>
</evidence>
<dbReference type="AlphaFoldDB" id="A0A232F100"/>
<dbReference type="Proteomes" id="UP000215335">
    <property type="component" value="Unassembled WGS sequence"/>
</dbReference>
<accession>A0A232F100</accession>
<proteinExistence type="predicted"/>
<reference evidence="1 2" key="1">
    <citation type="journal article" date="2017" name="Curr. Biol.">
        <title>The Evolution of Venom by Co-option of Single-Copy Genes.</title>
        <authorList>
            <person name="Martinson E.O."/>
            <person name="Mrinalini"/>
            <person name="Kelkar Y.D."/>
            <person name="Chang C.H."/>
            <person name="Werren J.H."/>
        </authorList>
    </citation>
    <scope>NUCLEOTIDE SEQUENCE [LARGE SCALE GENOMIC DNA]</scope>
    <source>
        <strain evidence="1 2">Alberta</strain>
        <tissue evidence="1">Whole body</tissue>
    </source>
</reference>
<gene>
    <name evidence="1" type="ORF">TSAR_003555</name>
</gene>
<dbReference type="OrthoDB" id="7635361at2759"/>
<comment type="caution">
    <text evidence="1">The sequence shown here is derived from an EMBL/GenBank/DDBJ whole genome shotgun (WGS) entry which is preliminary data.</text>
</comment>
<dbReference type="EMBL" id="NNAY01001408">
    <property type="protein sequence ID" value="OXU24078.1"/>
    <property type="molecule type" value="Genomic_DNA"/>
</dbReference>
<keyword evidence="2" id="KW-1185">Reference proteome</keyword>
<protein>
    <submittedName>
        <fullName evidence="1">Uncharacterized protein</fullName>
    </submittedName>
</protein>
<evidence type="ECO:0000313" key="2">
    <source>
        <dbReference type="Proteomes" id="UP000215335"/>
    </source>
</evidence>
<sequence>MLSTQAVTFNVINAAFLGAPCGQCRELCPNGYVPHFWRNEKVPPIMSPTMNSESLGGDERANYNAFLHPDCQSPQAGWKKKYSALILLAYALLDDSSFPEDIETSTSPCSSLVQLDYQTRSYLCYLILLPVDLVETSTYPCSSLVQLDCQT</sequence>